<evidence type="ECO:0000313" key="1">
    <source>
        <dbReference type="EMBL" id="MBP0439558.1"/>
    </source>
</evidence>
<dbReference type="RefSeq" id="WP_209335602.1">
    <property type="nucleotide sequence ID" value="NZ_JAGIYY010000004.1"/>
</dbReference>
<accession>A0A8J7R2B0</accession>
<protein>
    <submittedName>
        <fullName evidence="1">Uncharacterized protein</fullName>
    </submittedName>
</protein>
<proteinExistence type="predicted"/>
<organism evidence="1 2">
    <name type="scientific">Tianweitania sediminis</name>
    <dbReference type="NCBI Taxonomy" id="1502156"/>
    <lineage>
        <taxon>Bacteria</taxon>
        <taxon>Pseudomonadati</taxon>
        <taxon>Pseudomonadota</taxon>
        <taxon>Alphaproteobacteria</taxon>
        <taxon>Hyphomicrobiales</taxon>
        <taxon>Phyllobacteriaceae</taxon>
        <taxon>Tianweitania</taxon>
    </lineage>
</organism>
<keyword evidence="2" id="KW-1185">Reference proteome</keyword>
<reference evidence="1" key="1">
    <citation type="submission" date="2021-03" db="EMBL/GenBank/DDBJ databases">
        <title>Genome sequencing and assembly of Tianweitania sediminis.</title>
        <authorList>
            <person name="Chhetri G."/>
        </authorList>
    </citation>
    <scope>NUCLEOTIDE SEQUENCE</scope>
    <source>
        <strain evidence="1">Z8</strain>
    </source>
</reference>
<name>A0A8J7R2B0_9HYPH</name>
<dbReference type="EMBL" id="JAGIYY010000004">
    <property type="protein sequence ID" value="MBP0439558.1"/>
    <property type="molecule type" value="Genomic_DNA"/>
</dbReference>
<evidence type="ECO:0000313" key="2">
    <source>
        <dbReference type="Proteomes" id="UP000666240"/>
    </source>
</evidence>
<comment type="caution">
    <text evidence="1">The sequence shown here is derived from an EMBL/GenBank/DDBJ whole genome shotgun (WGS) entry which is preliminary data.</text>
</comment>
<sequence>MAANLNDAVRQYVNSQRGAPLSVRAAANAISRELPERVITRQELAAMIEEEALVRRIPLEADAVH</sequence>
<gene>
    <name evidence="1" type="ORF">J5Y06_12925</name>
</gene>
<dbReference type="Proteomes" id="UP000666240">
    <property type="component" value="Unassembled WGS sequence"/>
</dbReference>
<dbReference type="AlphaFoldDB" id="A0A8J7R2B0"/>